<dbReference type="Gene3D" id="3.30.1330.40">
    <property type="entry name" value="RutC-like"/>
    <property type="match status" value="1"/>
</dbReference>
<organism evidence="1 2">
    <name type="scientific">Alicyclobacillus hesperidum</name>
    <dbReference type="NCBI Taxonomy" id="89784"/>
    <lineage>
        <taxon>Bacteria</taxon>
        <taxon>Bacillati</taxon>
        <taxon>Bacillota</taxon>
        <taxon>Bacilli</taxon>
        <taxon>Bacillales</taxon>
        <taxon>Alicyclobacillaceae</taxon>
        <taxon>Alicyclobacillus</taxon>
    </lineage>
</organism>
<protein>
    <submittedName>
        <fullName evidence="1">Enamine deaminase RidA, house cleaning of reactive enamine intermediates, YjgF/YER057c/UK114 family</fullName>
    </submittedName>
</protein>
<accession>A0A1H2RJG7</accession>
<dbReference type="GO" id="GO:0005829">
    <property type="term" value="C:cytosol"/>
    <property type="evidence" value="ECO:0007669"/>
    <property type="project" value="TreeGrafter"/>
</dbReference>
<dbReference type="STRING" id="89784.SAMN04489725_10311"/>
<proteinExistence type="predicted"/>
<dbReference type="PANTHER" id="PTHR11803">
    <property type="entry name" value="2-IMINOBUTANOATE/2-IMINOPROPANOATE DEAMINASE RIDA"/>
    <property type="match status" value="1"/>
</dbReference>
<dbReference type="GO" id="GO:0019239">
    <property type="term" value="F:deaminase activity"/>
    <property type="evidence" value="ECO:0007669"/>
    <property type="project" value="TreeGrafter"/>
</dbReference>
<name>A0A1H2RJG7_9BACL</name>
<dbReference type="CDD" id="cd00448">
    <property type="entry name" value="YjgF_YER057c_UK114_family"/>
    <property type="match status" value="1"/>
</dbReference>
<dbReference type="AlphaFoldDB" id="A0A1H2RJG7"/>
<dbReference type="InterPro" id="IPR006175">
    <property type="entry name" value="YjgF/YER057c/UK114"/>
</dbReference>
<keyword evidence="2" id="KW-1185">Reference proteome</keyword>
<dbReference type="SUPFAM" id="SSF55298">
    <property type="entry name" value="YjgF-like"/>
    <property type="match status" value="1"/>
</dbReference>
<dbReference type="InterPro" id="IPR035959">
    <property type="entry name" value="RutC-like_sf"/>
</dbReference>
<dbReference type="EMBL" id="FNOJ01000003">
    <property type="protein sequence ID" value="SDW19310.1"/>
    <property type="molecule type" value="Genomic_DNA"/>
</dbReference>
<reference evidence="2" key="1">
    <citation type="submission" date="2016-10" db="EMBL/GenBank/DDBJ databases">
        <authorList>
            <person name="Varghese N."/>
        </authorList>
    </citation>
    <scope>NUCLEOTIDE SEQUENCE [LARGE SCALE GENOMIC DNA]</scope>
    <source>
        <strain evidence="2">DSM 12489</strain>
    </source>
</reference>
<dbReference type="Proteomes" id="UP000182589">
    <property type="component" value="Unassembled WGS sequence"/>
</dbReference>
<evidence type="ECO:0000313" key="1">
    <source>
        <dbReference type="EMBL" id="SDW19310.1"/>
    </source>
</evidence>
<dbReference type="RefSeq" id="WP_074691684.1">
    <property type="nucleotide sequence ID" value="NZ_FNOJ01000003.1"/>
</dbReference>
<evidence type="ECO:0000313" key="2">
    <source>
        <dbReference type="Proteomes" id="UP000182589"/>
    </source>
</evidence>
<dbReference type="Pfam" id="PF01042">
    <property type="entry name" value="Ribonuc_L-PSP"/>
    <property type="match status" value="1"/>
</dbReference>
<dbReference type="PANTHER" id="PTHR11803:SF39">
    <property type="entry name" value="2-IMINOBUTANOATE_2-IMINOPROPANOATE DEAMINASE"/>
    <property type="match status" value="1"/>
</dbReference>
<sequence length="130" mass="14248">MRRKSIEIEGVTHGQTPIPQGARLGPFVFSSAIAGVDPTTKQIPPDPSRQVELAFQNVAAFMRNAGGTPDDIIKMTVYVDDDDMRALVNEEWIKMFPDPASRPARHAICGPLRQGARVQLEIIAVIAQEV</sequence>
<gene>
    <name evidence="1" type="ORF">SAMN04489725_10311</name>
</gene>